<dbReference type="GO" id="GO:0008902">
    <property type="term" value="F:hydroxymethylpyrimidine kinase activity"/>
    <property type="evidence" value="ECO:0007669"/>
    <property type="project" value="UniProtKB-EC"/>
</dbReference>
<evidence type="ECO:0000256" key="6">
    <source>
        <dbReference type="ARBA" id="ARBA00012963"/>
    </source>
</evidence>
<evidence type="ECO:0000256" key="4">
    <source>
        <dbReference type="ARBA" id="ARBA00009879"/>
    </source>
</evidence>
<evidence type="ECO:0000259" key="16">
    <source>
        <dbReference type="Pfam" id="PF08543"/>
    </source>
</evidence>
<dbReference type="RefSeq" id="WP_283229414.1">
    <property type="nucleotide sequence ID" value="NZ_JASGBQ010000001.1"/>
</dbReference>
<comment type="catalytic activity">
    <reaction evidence="2">
        <text>4-amino-2-methyl-5-(phosphooxymethyl)pyrimidine + ATP = 4-amino-2-methyl-5-(diphosphooxymethyl)pyrimidine + ADP</text>
        <dbReference type="Rhea" id="RHEA:19893"/>
        <dbReference type="ChEBI" id="CHEBI:30616"/>
        <dbReference type="ChEBI" id="CHEBI:57841"/>
        <dbReference type="ChEBI" id="CHEBI:58354"/>
        <dbReference type="ChEBI" id="CHEBI:456216"/>
        <dbReference type="EC" id="2.7.4.7"/>
    </reaction>
</comment>
<dbReference type="NCBIfam" id="TIGR00097">
    <property type="entry name" value="HMP-P_kinase"/>
    <property type="match status" value="1"/>
</dbReference>
<evidence type="ECO:0000256" key="8">
    <source>
        <dbReference type="ARBA" id="ARBA00022679"/>
    </source>
</evidence>
<comment type="similarity">
    <text evidence="4">Belongs to the ThiD family.</text>
</comment>
<keyword evidence="11" id="KW-0067">ATP-binding</keyword>
<gene>
    <name evidence="17" type="primary">thiD</name>
    <name evidence="17" type="ORF">QJ036_00185</name>
</gene>
<evidence type="ECO:0000256" key="11">
    <source>
        <dbReference type="ARBA" id="ARBA00022840"/>
    </source>
</evidence>
<evidence type="ECO:0000256" key="15">
    <source>
        <dbReference type="ARBA" id="ARBA00043176"/>
    </source>
</evidence>
<evidence type="ECO:0000256" key="2">
    <source>
        <dbReference type="ARBA" id="ARBA00000565"/>
    </source>
</evidence>
<dbReference type="Gene3D" id="3.40.1190.20">
    <property type="match status" value="1"/>
</dbReference>
<dbReference type="InterPro" id="IPR004399">
    <property type="entry name" value="HMP/HMP-P_kinase_dom"/>
</dbReference>
<evidence type="ECO:0000313" key="17">
    <source>
        <dbReference type="EMBL" id="MDI9240898.1"/>
    </source>
</evidence>
<dbReference type="Proteomes" id="UP001300383">
    <property type="component" value="Unassembled WGS sequence"/>
</dbReference>
<comment type="pathway">
    <text evidence="13">Cofactor biosynthesis; thiamine diphosphate biosynthesis; 4-amino-2-methyl-5-diphosphomethylpyrimidine from 5-amino-1-(5-phospho-D-ribosyl)imidazole: step 2/3.</text>
</comment>
<feature type="domain" description="Pyridoxamine kinase/Phosphomethylpyrimidine kinase" evidence="16">
    <location>
        <begin position="13"/>
        <end position="272"/>
    </location>
</feature>
<proteinExistence type="inferred from homology"/>
<evidence type="ECO:0000256" key="13">
    <source>
        <dbReference type="ARBA" id="ARBA00037917"/>
    </source>
</evidence>
<dbReference type="SUPFAM" id="SSF53613">
    <property type="entry name" value="Ribokinase-like"/>
    <property type="match status" value="1"/>
</dbReference>
<evidence type="ECO:0000256" key="10">
    <source>
        <dbReference type="ARBA" id="ARBA00022777"/>
    </source>
</evidence>
<keyword evidence="18" id="KW-1185">Reference proteome</keyword>
<keyword evidence="8 17" id="KW-0808">Transferase</keyword>
<dbReference type="EC" id="2.7.1.49" evidence="5"/>
<dbReference type="PANTHER" id="PTHR20858">
    <property type="entry name" value="PHOSPHOMETHYLPYRIMIDINE KINASE"/>
    <property type="match status" value="1"/>
</dbReference>
<evidence type="ECO:0000256" key="7">
    <source>
        <dbReference type="ARBA" id="ARBA00019161"/>
    </source>
</evidence>
<name>A0AAP4EZW7_9FIRM</name>
<evidence type="ECO:0000256" key="9">
    <source>
        <dbReference type="ARBA" id="ARBA00022741"/>
    </source>
</evidence>
<evidence type="ECO:0000313" key="18">
    <source>
        <dbReference type="Proteomes" id="UP001300383"/>
    </source>
</evidence>
<dbReference type="PANTHER" id="PTHR20858:SF17">
    <property type="entry name" value="HYDROXYMETHYLPYRIMIDINE_PHOSPHOMETHYLPYRIMIDINE KINASE THI20-RELATED"/>
    <property type="match status" value="1"/>
</dbReference>
<dbReference type="GO" id="GO:0005829">
    <property type="term" value="C:cytosol"/>
    <property type="evidence" value="ECO:0007669"/>
    <property type="project" value="TreeGrafter"/>
</dbReference>
<dbReference type="InterPro" id="IPR029056">
    <property type="entry name" value="Ribokinase-like"/>
</dbReference>
<dbReference type="EMBL" id="JASGBQ010000001">
    <property type="protein sequence ID" value="MDI9240898.1"/>
    <property type="molecule type" value="Genomic_DNA"/>
</dbReference>
<reference evidence="17 18" key="1">
    <citation type="submission" date="2023-05" db="EMBL/GenBank/DDBJ databases">
        <title>[ruminococcus] sp. nov., isolated from a pig farm feces dump.</title>
        <authorList>
            <person name="Chang Y.-H."/>
        </authorList>
    </citation>
    <scope>NUCLEOTIDE SEQUENCE [LARGE SCALE GENOMIC DNA]</scope>
    <source>
        <strain evidence="17 18">YH-rum2234</strain>
    </source>
</reference>
<evidence type="ECO:0000256" key="3">
    <source>
        <dbReference type="ARBA" id="ARBA00004769"/>
    </source>
</evidence>
<protein>
    <recommendedName>
        <fullName evidence="7">Hydroxymethylpyrimidine/phosphomethylpyrimidine kinase</fullName>
        <ecNumber evidence="5">2.7.1.49</ecNumber>
        <ecNumber evidence="6">2.7.4.7</ecNumber>
    </recommendedName>
    <alternativeName>
        <fullName evidence="14">Hydroxymethylpyrimidine kinase</fullName>
    </alternativeName>
    <alternativeName>
        <fullName evidence="15">Hydroxymethylpyrimidine phosphate kinase</fullName>
    </alternativeName>
</protein>
<evidence type="ECO:0000256" key="1">
    <source>
        <dbReference type="ARBA" id="ARBA00000151"/>
    </source>
</evidence>
<comment type="catalytic activity">
    <reaction evidence="1">
        <text>4-amino-5-hydroxymethyl-2-methylpyrimidine + ATP = 4-amino-2-methyl-5-(phosphooxymethyl)pyrimidine + ADP + H(+)</text>
        <dbReference type="Rhea" id="RHEA:23096"/>
        <dbReference type="ChEBI" id="CHEBI:15378"/>
        <dbReference type="ChEBI" id="CHEBI:16892"/>
        <dbReference type="ChEBI" id="CHEBI:30616"/>
        <dbReference type="ChEBI" id="CHEBI:58354"/>
        <dbReference type="ChEBI" id="CHEBI:456216"/>
        <dbReference type="EC" id="2.7.1.49"/>
    </reaction>
</comment>
<keyword evidence="9" id="KW-0547">Nucleotide-binding</keyword>
<dbReference type="CDD" id="cd01169">
    <property type="entry name" value="HMPP_kinase"/>
    <property type="match status" value="1"/>
</dbReference>
<comment type="caution">
    <text evidence="17">The sequence shown here is derived from an EMBL/GenBank/DDBJ whole genome shotgun (WGS) entry which is preliminary data.</text>
</comment>
<dbReference type="GO" id="GO:0009228">
    <property type="term" value="P:thiamine biosynthetic process"/>
    <property type="evidence" value="ECO:0007669"/>
    <property type="project" value="UniProtKB-KW"/>
</dbReference>
<comment type="pathway">
    <text evidence="3">Cofactor biosynthesis; thiamine diphosphate biosynthesis; 4-amino-2-methyl-5-diphosphomethylpyrimidine from 5-amino-1-(5-phospho-D-ribosyl)imidazole: step 3/3.</text>
</comment>
<dbReference type="AlphaFoldDB" id="A0AAP4EZW7"/>
<evidence type="ECO:0000256" key="14">
    <source>
        <dbReference type="ARBA" id="ARBA00042102"/>
    </source>
</evidence>
<dbReference type="Pfam" id="PF08543">
    <property type="entry name" value="Phos_pyr_kin"/>
    <property type="match status" value="1"/>
</dbReference>
<evidence type="ECO:0000256" key="12">
    <source>
        <dbReference type="ARBA" id="ARBA00022977"/>
    </source>
</evidence>
<evidence type="ECO:0000256" key="5">
    <source>
        <dbReference type="ARBA" id="ARBA00012135"/>
    </source>
</evidence>
<organism evidence="17 18">
    <name type="scientific">Fusibacillus kribbianus</name>
    <dbReference type="NCBI Taxonomy" id="3044208"/>
    <lineage>
        <taxon>Bacteria</taxon>
        <taxon>Bacillati</taxon>
        <taxon>Bacillota</taxon>
        <taxon>Clostridia</taxon>
        <taxon>Lachnospirales</taxon>
        <taxon>Lachnospiraceae</taxon>
        <taxon>Fusibacillus</taxon>
    </lineage>
</organism>
<dbReference type="InterPro" id="IPR013749">
    <property type="entry name" value="PM/HMP-P_kinase-1"/>
</dbReference>
<dbReference type="GO" id="GO:0005524">
    <property type="term" value="F:ATP binding"/>
    <property type="evidence" value="ECO:0007669"/>
    <property type="project" value="UniProtKB-KW"/>
</dbReference>
<dbReference type="GO" id="GO:0008972">
    <property type="term" value="F:phosphomethylpyrimidine kinase activity"/>
    <property type="evidence" value="ECO:0007669"/>
    <property type="project" value="UniProtKB-EC"/>
</dbReference>
<keyword evidence="10 17" id="KW-0418">Kinase</keyword>
<dbReference type="EC" id="2.7.4.7" evidence="6"/>
<sequence>MKRPVVLTIAGSDPSGGAGIQADLKTITAFGCYGMSVITAVTVQNTMGVTGVEAMAPDLVAAQLDAVFSDIRPNAVKIGMAVCRETIEVLIEKLTEYRAEHIVLDPVMISTSGRRLLSKDAVDTLIHGLLPLAGLSTPNLPECEALTGQPIRSREDMILASLMLHRQTKQPVLLKGGHMTFSPQDSPEGSFREAAPVDCSDLLRTPDGVRWYRTPLIQTTNSHGTGCTLSSAIASCLAGGLSLPDAVAEAKTYLSGALAAGLDLGKGNGPLDHCFRIKPLS</sequence>
<accession>A0AAP4EZW7</accession>
<keyword evidence="12" id="KW-0784">Thiamine biosynthesis</keyword>
<dbReference type="FunFam" id="3.40.1190.20:FF:000003">
    <property type="entry name" value="Phosphomethylpyrimidine kinase ThiD"/>
    <property type="match status" value="1"/>
</dbReference>